<dbReference type="SUPFAM" id="SSF53597">
    <property type="entry name" value="Dihydrofolate reductase-like"/>
    <property type="match status" value="1"/>
</dbReference>
<dbReference type="EMBL" id="DXGD01000490">
    <property type="protein sequence ID" value="HIX01076.1"/>
    <property type="molecule type" value="Genomic_DNA"/>
</dbReference>
<sequence>MRIIITQNMTLDGRVEMLDGWFDPSDQDEDLAEEIRRQSAEEEVLLLGRQTFTDFRGYWPQQHQDTTGVADQLNRIDKLVVSSTMRDPQWQNSRIVDGDPLAEVRRLREAEGGDVIITGSIQLAHAVIAAGLADEYRMFVYPYWQGRGRGFFPEGHSPPSLRLLRARSFGSGVVHLAYGPAAGGHDGGRD</sequence>
<proteinExistence type="predicted"/>
<feature type="domain" description="Bacterial bifunctional deaminase-reductase C-terminal" evidence="1">
    <location>
        <begin position="3"/>
        <end position="174"/>
    </location>
</feature>
<dbReference type="InterPro" id="IPR050765">
    <property type="entry name" value="Riboflavin_Biosynth_HTPR"/>
</dbReference>
<evidence type="ECO:0000259" key="1">
    <source>
        <dbReference type="Pfam" id="PF01872"/>
    </source>
</evidence>
<dbReference type="Pfam" id="PF01872">
    <property type="entry name" value="RibD_C"/>
    <property type="match status" value="1"/>
</dbReference>
<dbReference type="AlphaFoldDB" id="A0A9D2A935"/>
<reference evidence="2" key="2">
    <citation type="submission" date="2021-04" db="EMBL/GenBank/DDBJ databases">
        <authorList>
            <person name="Gilroy R."/>
        </authorList>
    </citation>
    <scope>NUCLEOTIDE SEQUENCE</scope>
    <source>
        <strain evidence="2">ChiHejej3B27-3195</strain>
    </source>
</reference>
<comment type="caution">
    <text evidence="2">The sequence shown here is derived from an EMBL/GenBank/DDBJ whole genome shotgun (WGS) entry which is preliminary data.</text>
</comment>
<protein>
    <submittedName>
        <fullName evidence="2">Dihydrofolate reductase family protein</fullName>
    </submittedName>
</protein>
<reference evidence="2" key="1">
    <citation type="journal article" date="2021" name="PeerJ">
        <title>Extensive microbial diversity within the chicken gut microbiome revealed by metagenomics and culture.</title>
        <authorList>
            <person name="Gilroy R."/>
            <person name="Ravi A."/>
            <person name="Getino M."/>
            <person name="Pursley I."/>
            <person name="Horton D.L."/>
            <person name="Alikhan N.F."/>
            <person name="Baker D."/>
            <person name="Gharbi K."/>
            <person name="Hall N."/>
            <person name="Watson M."/>
            <person name="Adriaenssens E.M."/>
            <person name="Foster-Nyarko E."/>
            <person name="Jarju S."/>
            <person name="Secka A."/>
            <person name="Antonio M."/>
            <person name="Oren A."/>
            <person name="Chaudhuri R.R."/>
            <person name="La Ragione R."/>
            <person name="Hildebrand F."/>
            <person name="Pallen M.J."/>
        </authorList>
    </citation>
    <scope>NUCLEOTIDE SEQUENCE</scope>
    <source>
        <strain evidence="2">ChiHejej3B27-3195</strain>
    </source>
</reference>
<gene>
    <name evidence="2" type="ORF">H9871_13165</name>
</gene>
<name>A0A9D2A935_9MICC</name>
<dbReference type="PANTHER" id="PTHR38011">
    <property type="entry name" value="DIHYDROFOLATE REDUCTASE FAMILY PROTEIN (AFU_ORTHOLOGUE AFUA_8G06820)"/>
    <property type="match status" value="1"/>
</dbReference>
<dbReference type="InterPro" id="IPR024072">
    <property type="entry name" value="DHFR-like_dom_sf"/>
</dbReference>
<organism evidence="2 3">
    <name type="scientific">Candidatus Nesterenkonia stercoripullorum</name>
    <dbReference type="NCBI Taxonomy" id="2838701"/>
    <lineage>
        <taxon>Bacteria</taxon>
        <taxon>Bacillati</taxon>
        <taxon>Actinomycetota</taxon>
        <taxon>Actinomycetes</taxon>
        <taxon>Micrococcales</taxon>
        <taxon>Micrococcaceae</taxon>
        <taxon>Nesterenkonia</taxon>
    </lineage>
</organism>
<evidence type="ECO:0000313" key="3">
    <source>
        <dbReference type="Proteomes" id="UP000824151"/>
    </source>
</evidence>
<accession>A0A9D2A935</accession>
<dbReference type="Gene3D" id="3.40.430.10">
    <property type="entry name" value="Dihydrofolate Reductase, subunit A"/>
    <property type="match status" value="1"/>
</dbReference>
<dbReference type="Proteomes" id="UP000824151">
    <property type="component" value="Unassembled WGS sequence"/>
</dbReference>
<dbReference type="PANTHER" id="PTHR38011:SF11">
    <property type="entry name" value="2,5-DIAMINO-6-RIBOSYLAMINO-4(3H)-PYRIMIDINONE 5'-PHOSPHATE REDUCTASE"/>
    <property type="match status" value="1"/>
</dbReference>
<evidence type="ECO:0000313" key="2">
    <source>
        <dbReference type="EMBL" id="HIX01076.1"/>
    </source>
</evidence>
<dbReference type="GO" id="GO:0009231">
    <property type="term" value="P:riboflavin biosynthetic process"/>
    <property type="evidence" value="ECO:0007669"/>
    <property type="project" value="InterPro"/>
</dbReference>
<dbReference type="GO" id="GO:0008703">
    <property type="term" value="F:5-amino-6-(5-phosphoribosylamino)uracil reductase activity"/>
    <property type="evidence" value="ECO:0007669"/>
    <property type="project" value="InterPro"/>
</dbReference>
<dbReference type="InterPro" id="IPR002734">
    <property type="entry name" value="RibDG_C"/>
</dbReference>